<accession>A0A839GAU0</accession>
<dbReference type="Proteomes" id="UP000563094">
    <property type="component" value="Unassembled WGS sequence"/>
</dbReference>
<comment type="caution">
    <text evidence="1">The sequence shown here is derived from an EMBL/GenBank/DDBJ whole genome shotgun (WGS) entry which is preliminary data.</text>
</comment>
<evidence type="ECO:0000313" key="1">
    <source>
        <dbReference type="EMBL" id="MBA9075410.1"/>
    </source>
</evidence>
<organism evidence="1 2">
    <name type="scientific">Rufibacter quisquiliarum</name>
    <dbReference type="NCBI Taxonomy" id="1549639"/>
    <lineage>
        <taxon>Bacteria</taxon>
        <taxon>Pseudomonadati</taxon>
        <taxon>Bacteroidota</taxon>
        <taxon>Cytophagia</taxon>
        <taxon>Cytophagales</taxon>
        <taxon>Hymenobacteraceae</taxon>
        <taxon>Rufibacter</taxon>
    </lineage>
</organism>
<gene>
    <name evidence="1" type="ORF">FHS90_000107</name>
</gene>
<dbReference type="AlphaFoldDB" id="A0A839GAU0"/>
<reference evidence="1 2" key="1">
    <citation type="submission" date="2020-08" db="EMBL/GenBank/DDBJ databases">
        <title>Genomic Encyclopedia of Type Strains, Phase IV (KMG-IV): sequencing the most valuable type-strain genomes for metagenomic binning, comparative biology and taxonomic classification.</title>
        <authorList>
            <person name="Goeker M."/>
        </authorList>
    </citation>
    <scope>NUCLEOTIDE SEQUENCE [LARGE SCALE GENOMIC DNA]</scope>
    <source>
        <strain evidence="1 2">DSM 29854</strain>
    </source>
</reference>
<keyword evidence="2" id="KW-1185">Reference proteome</keyword>
<dbReference type="EMBL" id="JACJIQ010000001">
    <property type="protein sequence ID" value="MBA9075410.1"/>
    <property type="molecule type" value="Genomic_DNA"/>
</dbReference>
<evidence type="ECO:0000313" key="2">
    <source>
        <dbReference type="Proteomes" id="UP000563094"/>
    </source>
</evidence>
<proteinExistence type="predicted"/>
<protein>
    <submittedName>
        <fullName evidence="1">Uncharacterized protein</fullName>
    </submittedName>
</protein>
<sequence length="55" mass="6561">MEENLYPNGAEVYAKTNPEVKLVVRRYAKRVYYCTEPGKPTQSDKVFYERELMVR</sequence>
<name>A0A839GAU0_9BACT</name>
<dbReference type="RefSeq" id="WP_169818146.1">
    <property type="nucleotide sequence ID" value="NZ_JACJIQ010000001.1"/>
</dbReference>